<dbReference type="Gene3D" id="3.60.21.70">
    <property type="entry name" value="PhoD-like phosphatase"/>
    <property type="match status" value="1"/>
</dbReference>
<protein>
    <submittedName>
        <fullName evidence="4">Phosphodiesterase</fullName>
    </submittedName>
</protein>
<dbReference type="SUPFAM" id="SSF56300">
    <property type="entry name" value="Metallo-dependent phosphatases"/>
    <property type="match status" value="1"/>
</dbReference>
<comment type="caution">
    <text evidence="4">The sequence shown here is derived from an EMBL/GenBank/DDBJ whole genome shotgun (WGS) entry which is preliminary data.</text>
</comment>
<dbReference type="InterPro" id="IPR056702">
    <property type="entry name" value="DUF7800"/>
</dbReference>
<proteinExistence type="predicted"/>
<feature type="chain" id="PRO_5014676220" evidence="1">
    <location>
        <begin position="27"/>
        <end position="452"/>
    </location>
</feature>
<evidence type="ECO:0000256" key="1">
    <source>
        <dbReference type="SAM" id="SignalP"/>
    </source>
</evidence>
<dbReference type="PANTHER" id="PTHR33987">
    <property type="entry name" value="CALCINEURIN-LIKE METALLO-PHOSPHOESTERASE SUPERFAMILY PROTEIN"/>
    <property type="match status" value="1"/>
</dbReference>
<dbReference type="Pfam" id="PF25077">
    <property type="entry name" value="DUF7800"/>
    <property type="match status" value="1"/>
</dbReference>
<dbReference type="PANTHER" id="PTHR33987:SF1">
    <property type="entry name" value="CALCINEURIN-LIKE METALLO-PHOSPHOESTERASE SUPERFAMILY PROTEIN"/>
    <property type="match status" value="1"/>
</dbReference>
<evidence type="ECO:0000259" key="3">
    <source>
        <dbReference type="Pfam" id="PF25077"/>
    </source>
</evidence>
<sequence length="452" mass="52428">MALNFLKSSLWKTALISLLFTSPVWAEADLIAGPMVGHTDTRSSQIWVQTDEPGKVQIEYWLKGSSKLMRSPEMLTSEQSWYTALLPLSGLEPNQNYEYRLLLDGVPIKKDYSLRFHTPIEWAPGQTAPDFEVITGSCYYVNDEWMKMLGIEYGGPLQIFTTMEKHPADFMLWLGDNIYLAPLDVSNRWRMNSRYRKQRSQTLIQPLLGRMPQYAIWDDHDFGPNNSTKNFPLKDVSLELFKAYWANPRYGLLTENGTWSRFRWNDIDFFLTDGRYYRDALKVPEDQRRMLGSVQMAWLKNELKASRSPFKMVVVGSPVFNPYYDESFAMYPLEYQELLEFIRQEKIEGVVFLSGDRHHSDLHVLKLPGVYTLYNYTNSPLTSSPTKIMNSQELNDPERVPGTLVKERNYGVLKFSGPAGQRVLTLETRDGSGKLFWAHEIKEEDLRFQPTP</sequence>
<dbReference type="Proteomes" id="UP000231019">
    <property type="component" value="Unassembled WGS sequence"/>
</dbReference>
<name>A0A2M7G961_9BACT</name>
<accession>A0A2M7G961</accession>
<keyword evidence="1" id="KW-0732">Signal</keyword>
<evidence type="ECO:0000313" key="4">
    <source>
        <dbReference type="EMBL" id="PIW18640.1"/>
    </source>
</evidence>
<dbReference type="InterPro" id="IPR018946">
    <property type="entry name" value="PhoD-like_MPP"/>
</dbReference>
<dbReference type="InterPro" id="IPR038607">
    <property type="entry name" value="PhoD-like_sf"/>
</dbReference>
<dbReference type="Pfam" id="PF09423">
    <property type="entry name" value="PhoD"/>
    <property type="match status" value="1"/>
</dbReference>
<organism evidence="4 5">
    <name type="scientific">bacterium (Candidatus Blackallbacteria) CG17_big_fil_post_rev_8_21_14_2_50_48_46</name>
    <dbReference type="NCBI Taxonomy" id="2014261"/>
    <lineage>
        <taxon>Bacteria</taxon>
        <taxon>Candidatus Blackallbacteria</taxon>
    </lineage>
</organism>
<feature type="domain" description="PhoD-like phosphatase metallophosphatase" evidence="2">
    <location>
        <begin position="155"/>
        <end position="365"/>
    </location>
</feature>
<dbReference type="InterPro" id="IPR029052">
    <property type="entry name" value="Metallo-depent_PP-like"/>
</dbReference>
<reference evidence="4 5" key="1">
    <citation type="submission" date="2017-09" db="EMBL/GenBank/DDBJ databases">
        <title>Depth-based differentiation of microbial function through sediment-hosted aquifers and enrichment of novel symbionts in the deep terrestrial subsurface.</title>
        <authorList>
            <person name="Probst A.J."/>
            <person name="Ladd B."/>
            <person name="Jarett J.K."/>
            <person name="Geller-Mcgrath D.E."/>
            <person name="Sieber C.M."/>
            <person name="Emerson J.B."/>
            <person name="Anantharaman K."/>
            <person name="Thomas B.C."/>
            <person name="Malmstrom R."/>
            <person name="Stieglmeier M."/>
            <person name="Klingl A."/>
            <person name="Woyke T."/>
            <person name="Ryan C.M."/>
            <person name="Banfield J.F."/>
        </authorList>
    </citation>
    <scope>NUCLEOTIDE SEQUENCE [LARGE SCALE GENOMIC DNA]</scope>
    <source>
        <strain evidence="4">CG17_big_fil_post_rev_8_21_14_2_50_48_46</strain>
    </source>
</reference>
<gene>
    <name evidence="4" type="ORF">COW36_04930</name>
</gene>
<evidence type="ECO:0000313" key="5">
    <source>
        <dbReference type="Proteomes" id="UP000231019"/>
    </source>
</evidence>
<dbReference type="EMBL" id="PFFQ01000012">
    <property type="protein sequence ID" value="PIW18640.1"/>
    <property type="molecule type" value="Genomic_DNA"/>
</dbReference>
<dbReference type="AlphaFoldDB" id="A0A2M7G961"/>
<dbReference type="CDD" id="cd07389">
    <property type="entry name" value="MPP_PhoD"/>
    <property type="match status" value="1"/>
</dbReference>
<evidence type="ECO:0000259" key="2">
    <source>
        <dbReference type="Pfam" id="PF09423"/>
    </source>
</evidence>
<feature type="signal peptide" evidence="1">
    <location>
        <begin position="1"/>
        <end position="26"/>
    </location>
</feature>
<feature type="domain" description="DUF7800" evidence="3">
    <location>
        <begin position="28"/>
        <end position="113"/>
    </location>
</feature>